<keyword evidence="10" id="KW-0408">Iron</keyword>
<dbReference type="GO" id="GO:0051538">
    <property type="term" value="F:3 iron, 4 sulfur cluster binding"/>
    <property type="evidence" value="ECO:0007669"/>
    <property type="project" value="UniProtKB-KW"/>
</dbReference>
<keyword evidence="11" id="KW-0411">Iron-sulfur</keyword>
<comment type="cofactor">
    <cofactor evidence="1">
        <name>FMN</name>
        <dbReference type="ChEBI" id="CHEBI:58210"/>
    </cofactor>
</comment>
<dbReference type="STRING" id="7234.B4H5M8"/>
<reference evidence="16 17" key="1">
    <citation type="journal article" date="2007" name="Nature">
        <title>Evolution of genes and genomes on the Drosophila phylogeny.</title>
        <authorList>
            <consortium name="Drosophila 12 Genomes Consortium"/>
            <person name="Clark A.G."/>
            <person name="Eisen M.B."/>
            <person name="Smith D.R."/>
            <person name="Bergman C.M."/>
            <person name="Oliver B."/>
            <person name="Markow T.A."/>
            <person name="Kaufman T.C."/>
            <person name="Kellis M."/>
            <person name="Gelbart W."/>
            <person name="Iyer V.N."/>
            <person name="Pollard D.A."/>
            <person name="Sackton T.B."/>
            <person name="Larracuente A.M."/>
            <person name="Singh N.D."/>
            <person name="Abad J.P."/>
            <person name="Abt D.N."/>
            <person name="Adryan B."/>
            <person name="Aguade M."/>
            <person name="Akashi H."/>
            <person name="Anderson W.W."/>
            <person name="Aquadro C.F."/>
            <person name="Ardell D.H."/>
            <person name="Arguello R."/>
            <person name="Artieri C.G."/>
            <person name="Barbash D.A."/>
            <person name="Barker D."/>
            <person name="Barsanti P."/>
            <person name="Batterham P."/>
            <person name="Batzoglou S."/>
            <person name="Begun D."/>
            <person name="Bhutkar A."/>
            <person name="Blanco E."/>
            <person name="Bosak S.A."/>
            <person name="Bradley R.K."/>
            <person name="Brand A.D."/>
            <person name="Brent M.R."/>
            <person name="Brooks A.N."/>
            <person name="Brown R.H."/>
            <person name="Butlin R.K."/>
            <person name="Caggese C."/>
            <person name="Calvi B.R."/>
            <person name="Bernardo de Carvalho A."/>
            <person name="Caspi A."/>
            <person name="Castrezana S."/>
            <person name="Celniker S.E."/>
            <person name="Chang J.L."/>
            <person name="Chapple C."/>
            <person name="Chatterji S."/>
            <person name="Chinwalla A."/>
            <person name="Civetta A."/>
            <person name="Clifton S.W."/>
            <person name="Comeron J.M."/>
            <person name="Costello J.C."/>
            <person name="Coyne J.A."/>
            <person name="Daub J."/>
            <person name="David R.G."/>
            <person name="Delcher A.L."/>
            <person name="Delehaunty K."/>
            <person name="Do C.B."/>
            <person name="Ebling H."/>
            <person name="Edwards K."/>
            <person name="Eickbush T."/>
            <person name="Evans J.D."/>
            <person name="Filipski A."/>
            <person name="Findeiss S."/>
            <person name="Freyhult E."/>
            <person name="Fulton L."/>
            <person name="Fulton R."/>
            <person name="Garcia A.C."/>
            <person name="Gardiner A."/>
            <person name="Garfield D.A."/>
            <person name="Garvin B.E."/>
            <person name="Gibson G."/>
            <person name="Gilbert D."/>
            <person name="Gnerre S."/>
            <person name="Godfrey J."/>
            <person name="Good R."/>
            <person name="Gotea V."/>
            <person name="Gravely B."/>
            <person name="Greenberg A.J."/>
            <person name="Griffiths-Jones S."/>
            <person name="Gross S."/>
            <person name="Guigo R."/>
            <person name="Gustafson E.A."/>
            <person name="Haerty W."/>
            <person name="Hahn M.W."/>
            <person name="Halligan D.L."/>
            <person name="Halpern A.L."/>
            <person name="Halter G.M."/>
            <person name="Han M.V."/>
            <person name="Heger A."/>
            <person name="Hillier L."/>
            <person name="Hinrichs A.S."/>
            <person name="Holmes I."/>
            <person name="Hoskins R.A."/>
            <person name="Hubisz M.J."/>
            <person name="Hultmark D."/>
            <person name="Huntley M.A."/>
            <person name="Jaffe D.B."/>
            <person name="Jagadeeshan S."/>
            <person name="Jeck W.R."/>
            <person name="Johnson J."/>
            <person name="Jones C.D."/>
            <person name="Jordan W.C."/>
            <person name="Karpen G.H."/>
            <person name="Kataoka E."/>
            <person name="Keightley P.D."/>
            <person name="Kheradpour P."/>
            <person name="Kirkness E.F."/>
            <person name="Koerich L.B."/>
            <person name="Kristiansen K."/>
            <person name="Kudrna D."/>
            <person name="Kulathinal R.J."/>
            <person name="Kumar S."/>
            <person name="Kwok R."/>
            <person name="Lander E."/>
            <person name="Langley C.H."/>
            <person name="Lapoint R."/>
            <person name="Lazzaro B.P."/>
            <person name="Lee S.J."/>
            <person name="Levesque L."/>
            <person name="Li R."/>
            <person name="Lin C.F."/>
            <person name="Lin M.F."/>
            <person name="Lindblad-Toh K."/>
            <person name="Llopart A."/>
            <person name="Long M."/>
            <person name="Low L."/>
            <person name="Lozovsky E."/>
            <person name="Lu J."/>
            <person name="Luo M."/>
            <person name="Machado C.A."/>
            <person name="Makalowski W."/>
            <person name="Marzo M."/>
            <person name="Matsuda M."/>
            <person name="Matzkin L."/>
            <person name="McAllister B."/>
            <person name="McBride C.S."/>
            <person name="McKernan B."/>
            <person name="McKernan K."/>
            <person name="Mendez-Lago M."/>
            <person name="Minx P."/>
            <person name="Mollenhauer M.U."/>
            <person name="Montooth K."/>
            <person name="Mount S.M."/>
            <person name="Mu X."/>
            <person name="Myers E."/>
            <person name="Negre B."/>
            <person name="Newfeld S."/>
            <person name="Nielsen R."/>
            <person name="Noor M.A."/>
            <person name="O'Grady P."/>
            <person name="Pachter L."/>
            <person name="Papaceit M."/>
            <person name="Parisi M.J."/>
            <person name="Parisi M."/>
            <person name="Parts L."/>
            <person name="Pedersen J.S."/>
            <person name="Pesole G."/>
            <person name="Phillippy A.M."/>
            <person name="Ponting C.P."/>
            <person name="Pop M."/>
            <person name="Porcelli D."/>
            <person name="Powell J.R."/>
            <person name="Prohaska S."/>
            <person name="Pruitt K."/>
            <person name="Puig M."/>
            <person name="Quesneville H."/>
            <person name="Ram K.R."/>
            <person name="Rand D."/>
            <person name="Rasmussen M.D."/>
            <person name="Reed L.K."/>
            <person name="Reenan R."/>
            <person name="Reily A."/>
            <person name="Remington K.A."/>
            <person name="Rieger T.T."/>
            <person name="Ritchie M.G."/>
            <person name="Robin C."/>
            <person name="Rogers Y.H."/>
            <person name="Rohde C."/>
            <person name="Rozas J."/>
            <person name="Rubenfield M.J."/>
            <person name="Ruiz A."/>
            <person name="Russo S."/>
            <person name="Salzberg S.L."/>
            <person name="Sanchez-Gracia A."/>
            <person name="Saranga D.J."/>
            <person name="Sato H."/>
            <person name="Schaeffer S.W."/>
            <person name="Schatz M.C."/>
            <person name="Schlenke T."/>
            <person name="Schwartz R."/>
            <person name="Segarra C."/>
            <person name="Singh R.S."/>
            <person name="Sirot L."/>
            <person name="Sirota M."/>
            <person name="Sisneros N.B."/>
            <person name="Smith C.D."/>
            <person name="Smith T.F."/>
            <person name="Spieth J."/>
            <person name="Stage D.E."/>
            <person name="Stark A."/>
            <person name="Stephan W."/>
            <person name="Strausberg R.L."/>
            <person name="Strempel S."/>
            <person name="Sturgill D."/>
            <person name="Sutton G."/>
            <person name="Sutton G.G."/>
            <person name="Tao W."/>
            <person name="Teichmann S."/>
            <person name="Tobari Y.N."/>
            <person name="Tomimura Y."/>
            <person name="Tsolas J.M."/>
            <person name="Valente V.L."/>
            <person name="Venter E."/>
            <person name="Venter J.C."/>
            <person name="Vicario S."/>
            <person name="Vieira F.G."/>
            <person name="Vilella A.J."/>
            <person name="Villasante A."/>
            <person name="Walenz B."/>
            <person name="Wang J."/>
            <person name="Wasserman M."/>
            <person name="Watts T."/>
            <person name="Wilson D."/>
            <person name="Wilson R.K."/>
            <person name="Wing R.A."/>
            <person name="Wolfner M.F."/>
            <person name="Wong A."/>
            <person name="Wong G.K."/>
            <person name="Wu C.I."/>
            <person name="Wu G."/>
            <person name="Yamamoto D."/>
            <person name="Yang H.P."/>
            <person name="Yang S.P."/>
            <person name="Yorke J.A."/>
            <person name="Yoshida K."/>
            <person name="Zdobnov E."/>
            <person name="Zhang P."/>
            <person name="Zhang Y."/>
            <person name="Zimin A.V."/>
            <person name="Baldwin J."/>
            <person name="Abdouelleil A."/>
            <person name="Abdulkadir J."/>
            <person name="Abebe A."/>
            <person name="Abera B."/>
            <person name="Abreu J."/>
            <person name="Acer S.C."/>
            <person name="Aftuck L."/>
            <person name="Alexander A."/>
            <person name="An P."/>
            <person name="Anderson E."/>
            <person name="Anderson S."/>
            <person name="Arachi H."/>
            <person name="Azer M."/>
            <person name="Bachantsang P."/>
            <person name="Barry A."/>
            <person name="Bayul T."/>
            <person name="Berlin A."/>
            <person name="Bessette D."/>
            <person name="Bloom T."/>
            <person name="Blye J."/>
            <person name="Boguslavskiy L."/>
            <person name="Bonnet C."/>
            <person name="Boukhgalter B."/>
            <person name="Bourzgui I."/>
            <person name="Brown A."/>
            <person name="Cahill P."/>
            <person name="Channer S."/>
            <person name="Cheshatsang Y."/>
            <person name="Chuda L."/>
            <person name="Citroen M."/>
            <person name="Collymore A."/>
            <person name="Cooke P."/>
            <person name="Costello M."/>
            <person name="D'Aco K."/>
            <person name="Daza R."/>
            <person name="De Haan G."/>
            <person name="DeGray S."/>
            <person name="DeMaso C."/>
            <person name="Dhargay N."/>
            <person name="Dooley K."/>
            <person name="Dooley E."/>
            <person name="Doricent M."/>
            <person name="Dorje P."/>
            <person name="Dorjee K."/>
            <person name="Dupes A."/>
            <person name="Elong R."/>
            <person name="Falk J."/>
            <person name="Farina A."/>
            <person name="Faro S."/>
            <person name="Ferguson D."/>
            <person name="Fisher S."/>
            <person name="Foley C.D."/>
            <person name="Franke A."/>
            <person name="Friedrich D."/>
            <person name="Gadbois L."/>
            <person name="Gearin G."/>
            <person name="Gearin C.R."/>
            <person name="Giannoukos G."/>
            <person name="Goode T."/>
            <person name="Graham J."/>
            <person name="Grandbois E."/>
            <person name="Grewal S."/>
            <person name="Gyaltsen K."/>
            <person name="Hafez N."/>
            <person name="Hagos B."/>
            <person name="Hall J."/>
            <person name="Henson C."/>
            <person name="Hollinger A."/>
            <person name="Honan T."/>
            <person name="Huard M.D."/>
            <person name="Hughes L."/>
            <person name="Hurhula B."/>
            <person name="Husby M.E."/>
            <person name="Kamat A."/>
            <person name="Kanga B."/>
            <person name="Kashin S."/>
            <person name="Khazanovich D."/>
            <person name="Kisner P."/>
            <person name="Lance K."/>
            <person name="Lara M."/>
            <person name="Lee W."/>
            <person name="Lennon N."/>
            <person name="Letendre F."/>
            <person name="LeVine R."/>
            <person name="Lipovsky A."/>
            <person name="Liu X."/>
            <person name="Liu J."/>
            <person name="Liu S."/>
            <person name="Lokyitsang T."/>
            <person name="Lokyitsang Y."/>
            <person name="Lubonja R."/>
            <person name="Lui A."/>
            <person name="MacDonald P."/>
            <person name="Magnisalis V."/>
            <person name="Maru K."/>
            <person name="Matthews C."/>
            <person name="McCusker W."/>
            <person name="McDonough S."/>
            <person name="Mehta T."/>
            <person name="Meldrim J."/>
            <person name="Meneus L."/>
            <person name="Mihai O."/>
            <person name="Mihalev A."/>
            <person name="Mihova T."/>
            <person name="Mittelman R."/>
            <person name="Mlenga V."/>
            <person name="Montmayeur A."/>
            <person name="Mulrain L."/>
            <person name="Navidi A."/>
            <person name="Naylor J."/>
            <person name="Negash T."/>
            <person name="Nguyen T."/>
            <person name="Nguyen N."/>
            <person name="Nicol R."/>
            <person name="Norbu C."/>
            <person name="Norbu N."/>
            <person name="Novod N."/>
            <person name="O'Neill B."/>
            <person name="Osman S."/>
            <person name="Markiewicz E."/>
            <person name="Oyono O.L."/>
            <person name="Patti C."/>
            <person name="Phunkhang P."/>
            <person name="Pierre F."/>
            <person name="Priest M."/>
            <person name="Raghuraman S."/>
            <person name="Rege F."/>
            <person name="Reyes R."/>
            <person name="Rise C."/>
            <person name="Rogov P."/>
            <person name="Ross K."/>
            <person name="Ryan E."/>
            <person name="Settipalli S."/>
            <person name="Shea T."/>
            <person name="Sherpa N."/>
            <person name="Shi L."/>
            <person name="Shih D."/>
            <person name="Sparrow T."/>
            <person name="Spaulding J."/>
            <person name="Stalker J."/>
            <person name="Stange-Thomann N."/>
            <person name="Stavropoulos S."/>
            <person name="Stone C."/>
            <person name="Strader C."/>
            <person name="Tesfaye S."/>
            <person name="Thomson T."/>
            <person name="Thoulutsang Y."/>
            <person name="Thoulutsang D."/>
            <person name="Topham K."/>
            <person name="Topping I."/>
            <person name="Tsamla T."/>
            <person name="Vassiliev H."/>
            <person name="Vo A."/>
            <person name="Wangchuk T."/>
            <person name="Wangdi T."/>
            <person name="Weiand M."/>
            <person name="Wilkinson J."/>
            <person name="Wilson A."/>
            <person name="Yadav S."/>
            <person name="Young G."/>
            <person name="Yu Q."/>
            <person name="Zembek L."/>
            <person name="Zhong D."/>
            <person name="Zimmer A."/>
            <person name="Zwirko Z."/>
            <person name="Jaffe D.B."/>
            <person name="Alvarez P."/>
            <person name="Brockman W."/>
            <person name="Butler J."/>
            <person name="Chin C."/>
            <person name="Gnerre S."/>
            <person name="Grabherr M."/>
            <person name="Kleber M."/>
            <person name="Mauceli E."/>
            <person name="MacCallum I."/>
        </authorList>
    </citation>
    <scope>NUCLEOTIDE SEQUENCE [LARGE SCALE GENOMIC DNA]</scope>
    <source>
        <strain evidence="17">MSH-3 / Tucson 14011-0111.49</strain>
    </source>
</reference>
<proteinExistence type="inferred from homology"/>
<dbReference type="HOGENOM" id="CLU_1227448_0_0_1"/>
<keyword evidence="4" id="KW-0028">Amino-acid biosynthesis</keyword>
<evidence type="ECO:0000256" key="9">
    <source>
        <dbReference type="ARBA" id="ARBA00023002"/>
    </source>
</evidence>
<dbReference type="InterPro" id="IPR006982">
    <property type="entry name" value="Glu_synth_centr_N"/>
</dbReference>
<evidence type="ECO:0000256" key="6">
    <source>
        <dbReference type="ARBA" id="ARBA00022643"/>
    </source>
</evidence>
<dbReference type="GO" id="GO:0006537">
    <property type="term" value="P:glutamate biosynthetic process"/>
    <property type="evidence" value="ECO:0007669"/>
    <property type="project" value="UniProtKB-KW"/>
</dbReference>
<dbReference type="GO" id="GO:0016040">
    <property type="term" value="F:glutamate synthase (NADH) activity"/>
    <property type="evidence" value="ECO:0007669"/>
    <property type="project" value="TreeGrafter"/>
</dbReference>
<evidence type="ECO:0000256" key="14">
    <source>
        <dbReference type="ARBA" id="ARBA00029440"/>
    </source>
</evidence>
<dbReference type="PANTHER" id="PTHR11938:SF133">
    <property type="entry name" value="GLUTAMATE SYNTHASE (NADH)"/>
    <property type="match status" value="1"/>
</dbReference>
<evidence type="ECO:0000256" key="5">
    <source>
        <dbReference type="ARBA" id="ARBA00022630"/>
    </source>
</evidence>
<evidence type="ECO:0000256" key="4">
    <source>
        <dbReference type="ARBA" id="ARBA00022605"/>
    </source>
</evidence>
<dbReference type="GO" id="GO:0046872">
    <property type="term" value="F:metal ion binding"/>
    <property type="evidence" value="ECO:0007669"/>
    <property type="project" value="UniProtKB-KW"/>
</dbReference>
<keyword evidence="8" id="KW-0315">Glutamine amidotransferase</keyword>
<dbReference type="OMA" id="CNMPLEP"/>
<evidence type="ECO:0000256" key="3">
    <source>
        <dbReference type="ARBA" id="ARBA00009716"/>
    </source>
</evidence>
<evidence type="ECO:0000256" key="8">
    <source>
        <dbReference type="ARBA" id="ARBA00022962"/>
    </source>
</evidence>
<evidence type="ECO:0000256" key="11">
    <source>
        <dbReference type="ARBA" id="ARBA00023014"/>
    </source>
</evidence>
<evidence type="ECO:0000313" key="17">
    <source>
        <dbReference type="Proteomes" id="UP000008744"/>
    </source>
</evidence>
<gene>
    <name evidence="16" type="primary">Dper\GL16187</name>
    <name evidence="16" type="ORF">Dper_GL16187</name>
</gene>
<dbReference type="AlphaFoldDB" id="B4H5M8"/>
<dbReference type="SUPFAM" id="SSF51395">
    <property type="entry name" value="FMN-linked oxidoreductases"/>
    <property type="match status" value="1"/>
</dbReference>
<dbReference type="PANTHER" id="PTHR11938">
    <property type="entry name" value="FAD NADPH DEHYDROGENASE/OXIDOREDUCTASE"/>
    <property type="match status" value="1"/>
</dbReference>
<sequence>EWLQQKITLDEIRNANMLNALPVEDLSLLPASQRGIFDPRLSLFGYTTETVNMLLIPMFKNKKEALGSMGNDSPLACLSNFQPVAYEYFKQLFAQVTNPPIDPFREKVVMSMQCPLGPEANLLQPSAQQVHRIWLTNPILSIPDTQLLKRNTHRGWKTKVLGHYIPVQRRRPGGISSASERVCREGYNAAQAGYQLIVISDRNGRLQRHDCRLGSARSGGTAPSSD</sequence>
<protein>
    <submittedName>
        <fullName evidence="16">GL16187</fullName>
    </submittedName>
</protein>
<evidence type="ECO:0000256" key="1">
    <source>
        <dbReference type="ARBA" id="ARBA00001917"/>
    </source>
</evidence>
<evidence type="ECO:0000313" key="16">
    <source>
        <dbReference type="EMBL" id="EDW33080.1"/>
    </source>
</evidence>
<dbReference type="OrthoDB" id="4327079at2759"/>
<evidence type="ECO:0000256" key="2">
    <source>
        <dbReference type="ARBA" id="ARBA00001927"/>
    </source>
</evidence>
<evidence type="ECO:0000256" key="7">
    <source>
        <dbReference type="ARBA" id="ARBA00022723"/>
    </source>
</evidence>
<dbReference type="Proteomes" id="UP000008744">
    <property type="component" value="Unassembled WGS sequence"/>
</dbReference>
<comment type="cofactor">
    <cofactor evidence="2">
        <name>[3Fe-4S] cluster</name>
        <dbReference type="ChEBI" id="CHEBI:21137"/>
    </cofactor>
</comment>
<keyword evidence="17" id="KW-1185">Reference proteome</keyword>
<dbReference type="InterPro" id="IPR050711">
    <property type="entry name" value="ET-N_metabolism_enzyme"/>
</dbReference>
<dbReference type="Pfam" id="PF04898">
    <property type="entry name" value="Glu_syn_central"/>
    <property type="match status" value="1"/>
</dbReference>
<keyword evidence="6" id="KW-0288">FMN</keyword>
<comment type="similarity">
    <text evidence="3">Belongs to the glutamate synthase family.</text>
</comment>
<feature type="non-terminal residue" evidence="16">
    <location>
        <position position="1"/>
    </location>
</feature>
<keyword evidence="5" id="KW-0285">Flavoprotein</keyword>
<keyword evidence="13" id="KW-0003">3Fe-4S</keyword>
<comment type="pathway">
    <text evidence="14">Amino-acid biosynthesis.</text>
</comment>
<accession>B4H5M8</accession>
<dbReference type="InterPro" id="IPR013785">
    <property type="entry name" value="Aldolase_TIM"/>
</dbReference>
<feature type="domain" description="Glutamate synthase central-N" evidence="15">
    <location>
        <begin position="40"/>
        <end position="204"/>
    </location>
</feature>
<name>B4H5M8_DROPE</name>
<organism evidence="17">
    <name type="scientific">Drosophila persimilis</name>
    <name type="common">Fruit fly</name>
    <dbReference type="NCBI Taxonomy" id="7234"/>
    <lineage>
        <taxon>Eukaryota</taxon>
        <taxon>Metazoa</taxon>
        <taxon>Ecdysozoa</taxon>
        <taxon>Arthropoda</taxon>
        <taxon>Hexapoda</taxon>
        <taxon>Insecta</taxon>
        <taxon>Pterygota</taxon>
        <taxon>Neoptera</taxon>
        <taxon>Endopterygota</taxon>
        <taxon>Diptera</taxon>
        <taxon>Brachycera</taxon>
        <taxon>Muscomorpha</taxon>
        <taxon>Ephydroidea</taxon>
        <taxon>Drosophilidae</taxon>
        <taxon>Drosophila</taxon>
        <taxon>Sophophora</taxon>
    </lineage>
</organism>
<dbReference type="eggNOG" id="KOG0399">
    <property type="taxonomic scope" value="Eukaryota"/>
</dbReference>
<dbReference type="Gene3D" id="3.20.20.70">
    <property type="entry name" value="Aldolase class I"/>
    <property type="match status" value="1"/>
</dbReference>
<evidence type="ECO:0000259" key="15">
    <source>
        <dbReference type="Pfam" id="PF04898"/>
    </source>
</evidence>
<dbReference type="EMBL" id="CH479211">
    <property type="protein sequence ID" value="EDW33080.1"/>
    <property type="molecule type" value="Genomic_DNA"/>
</dbReference>
<keyword evidence="12" id="KW-0314">Glutamate biosynthesis</keyword>
<evidence type="ECO:0000256" key="10">
    <source>
        <dbReference type="ARBA" id="ARBA00023004"/>
    </source>
</evidence>
<evidence type="ECO:0000256" key="13">
    <source>
        <dbReference type="ARBA" id="ARBA00023291"/>
    </source>
</evidence>
<keyword evidence="7" id="KW-0479">Metal-binding</keyword>
<dbReference type="GO" id="GO:0019676">
    <property type="term" value="P:ammonia assimilation cycle"/>
    <property type="evidence" value="ECO:0007669"/>
    <property type="project" value="TreeGrafter"/>
</dbReference>
<keyword evidence="9" id="KW-0560">Oxidoreductase</keyword>
<evidence type="ECO:0000256" key="12">
    <source>
        <dbReference type="ARBA" id="ARBA00023164"/>
    </source>
</evidence>